<dbReference type="SUPFAM" id="SSF53335">
    <property type="entry name" value="S-adenosyl-L-methionine-dependent methyltransferases"/>
    <property type="match status" value="1"/>
</dbReference>
<dbReference type="EMBL" id="JBFCZG010000004">
    <property type="protein sequence ID" value="KAL3423371.1"/>
    <property type="molecule type" value="Genomic_DNA"/>
</dbReference>
<accession>A0ABR4PJ73</accession>
<proteinExistence type="predicted"/>
<evidence type="ECO:0000256" key="1">
    <source>
        <dbReference type="ARBA" id="ARBA00022679"/>
    </source>
</evidence>
<organism evidence="3 4">
    <name type="scientific">Phlyctema vagabunda</name>
    <dbReference type="NCBI Taxonomy" id="108571"/>
    <lineage>
        <taxon>Eukaryota</taxon>
        <taxon>Fungi</taxon>
        <taxon>Dikarya</taxon>
        <taxon>Ascomycota</taxon>
        <taxon>Pezizomycotina</taxon>
        <taxon>Leotiomycetes</taxon>
        <taxon>Helotiales</taxon>
        <taxon>Dermateaceae</taxon>
        <taxon>Phlyctema</taxon>
    </lineage>
</organism>
<sequence length="271" mass="30024">MSSASSFHNAHSNTYERMASRCTLTVAEKIISSITPPITAESYVLDNASGTGVVTGCIRAVQPKARIVAADLAPAVLEILNQKGFDDVQTEVLDVRDLKTLKDETFSHVITNFGMAQDPKDTGGPARAAREIWRVLKPGGVAAVTTWRGRNFTTAFEQTSLRIRPDSEPFSWGADPAWETDYFLMNALAQAGFGEKVSVREIQSAAEAPSLDELVDNMLLFKDMFFKDYNEEEKSMLPSILKDELRKLDKFSEKEGRAAVEMTAWMGMAWK</sequence>
<dbReference type="GO" id="GO:0008168">
    <property type="term" value="F:methyltransferase activity"/>
    <property type="evidence" value="ECO:0007669"/>
    <property type="project" value="UniProtKB-KW"/>
</dbReference>
<keyword evidence="4" id="KW-1185">Reference proteome</keyword>
<name>A0ABR4PJ73_9HELO</name>
<dbReference type="Pfam" id="PF13649">
    <property type="entry name" value="Methyltransf_25"/>
    <property type="match status" value="1"/>
</dbReference>
<protein>
    <submittedName>
        <fullName evidence="3">Methyltransferase type 11</fullName>
    </submittedName>
</protein>
<dbReference type="PANTHER" id="PTHR43861">
    <property type="entry name" value="TRANS-ACONITATE 2-METHYLTRANSFERASE-RELATED"/>
    <property type="match status" value="1"/>
</dbReference>
<evidence type="ECO:0000313" key="4">
    <source>
        <dbReference type="Proteomes" id="UP001629113"/>
    </source>
</evidence>
<evidence type="ECO:0000259" key="2">
    <source>
        <dbReference type="Pfam" id="PF13649"/>
    </source>
</evidence>
<dbReference type="Proteomes" id="UP001629113">
    <property type="component" value="Unassembled WGS sequence"/>
</dbReference>
<dbReference type="Gene3D" id="3.40.50.150">
    <property type="entry name" value="Vaccinia Virus protein VP39"/>
    <property type="match status" value="1"/>
</dbReference>
<evidence type="ECO:0000313" key="3">
    <source>
        <dbReference type="EMBL" id="KAL3423371.1"/>
    </source>
</evidence>
<keyword evidence="1" id="KW-0808">Transferase</keyword>
<dbReference type="InterPro" id="IPR041698">
    <property type="entry name" value="Methyltransf_25"/>
</dbReference>
<reference evidence="3 4" key="1">
    <citation type="submission" date="2024-06" db="EMBL/GenBank/DDBJ databases">
        <title>Complete genome of Phlyctema vagabunda strain 19-DSS-EL-015.</title>
        <authorList>
            <person name="Fiorenzani C."/>
        </authorList>
    </citation>
    <scope>NUCLEOTIDE SEQUENCE [LARGE SCALE GENOMIC DNA]</scope>
    <source>
        <strain evidence="3 4">19-DSS-EL-015</strain>
    </source>
</reference>
<comment type="caution">
    <text evidence="3">The sequence shown here is derived from an EMBL/GenBank/DDBJ whole genome shotgun (WGS) entry which is preliminary data.</text>
</comment>
<dbReference type="CDD" id="cd02440">
    <property type="entry name" value="AdoMet_MTases"/>
    <property type="match status" value="1"/>
</dbReference>
<keyword evidence="3" id="KW-0489">Methyltransferase</keyword>
<feature type="domain" description="Methyltransferase" evidence="2">
    <location>
        <begin position="44"/>
        <end position="140"/>
    </location>
</feature>
<gene>
    <name evidence="3" type="ORF">PVAG01_05118</name>
</gene>
<dbReference type="InterPro" id="IPR029063">
    <property type="entry name" value="SAM-dependent_MTases_sf"/>
</dbReference>
<dbReference type="GO" id="GO:0032259">
    <property type="term" value="P:methylation"/>
    <property type="evidence" value="ECO:0007669"/>
    <property type="project" value="UniProtKB-KW"/>
</dbReference>